<comment type="caution">
    <text evidence="1">The sequence shown here is derived from an EMBL/GenBank/DDBJ whole genome shotgun (WGS) entry which is preliminary data.</text>
</comment>
<accession>A0AAV7ZTY7</accession>
<sequence>MYRNFENENDLRYSIPKFTKLSTQELSIESLKQRLESITFDQKGNLYDKFYSQLKTSKKEDKNYIEELKTIPPFPHISDYQNYHEFEQASIKWNNDILQLNQNLKLPQSIGTSLYRPFNLDQQKQELKNVEKFLDSNLTIDKISTSSKKNISSYRKNISMFKSNSFIEKEAKSKNQKKRNRTLWV</sequence>
<dbReference type="Proteomes" id="UP001146793">
    <property type="component" value="Unassembled WGS sequence"/>
</dbReference>
<dbReference type="GO" id="GO:1904515">
    <property type="term" value="P:positive regulation of TORC2 signaling"/>
    <property type="evidence" value="ECO:0007669"/>
    <property type="project" value="TreeGrafter"/>
</dbReference>
<dbReference type="AlphaFoldDB" id="A0AAV7ZTY7"/>
<evidence type="ECO:0000313" key="2">
    <source>
        <dbReference type="Proteomes" id="UP001146793"/>
    </source>
</evidence>
<evidence type="ECO:0000313" key="1">
    <source>
        <dbReference type="EMBL" id="KAJ3444619.1"/>
    </source>
</evidence>
<dbReference type="InterPro" id="IPR037474">
    <property type="entry name" value="ScaA"/>
</dbReference>
<proteinExistence type="predicted"/>
<gene>
    <name evidence="1" type="ORF">M0812_10477</name>
</gene>
<dbReference type="GO" id="GO:0005829">
    <property type="term" value="C:cytosol"/>
    <property type="evidence" value="ECO:0007669"/>
    <property type="project" value="TreeGrafter"/>
</dbReference>
<dbReference type="GO" id="GO:0046579">
    <property type="term" value="P:positive regulation of Ras protein signal transduction"/>
    <property type="evidence" value="ECO:0007669"/>
    <property type="project" value="TreeGrafter"/>
</dbReference>
<name>A0AAV7ZTY7_9EUKA</name>
<dbReference type="PANTHER" id="PTHR37516">
    <property type="entry name" value="SCA1 COMPLEX SCAFFOLD PROTEIN SCAA"/>
    <property type="match status" value="1"/>
</dbReference>
<organism evidence="1 2">
    <name type="scientific">Anaeramoeba flamelloides</name>
    <dbReference type="NCBI Taxonomy" id="1746091"/>
    <lineage>
        <taxon>Eukaryota</taxon>
        <taxon>Metamonada</taxon>
        <taxon>Anaeramoebidae</taxon>
        <taxon>Anaeramoeba</taxon>
    </lineage>
</organism>
<dbReference type="EMBL" id="JANTQA010000023">
    <property type="protein sequence ID" value="KAJ3444619.1"/>
    <property type="molecule type" value="Genomic_DNA"/>
</dbReference>
<protein>
    <submittedName>
        <fullName evidence="1">Sca1 complex scaffold protein scaa</fullName>
    </submittedName>
</protein>
<dbReference type="GO" id="GO:0005886">
    <property type="term" value="C:plasma membrane"/>
    <property type="evidence" value="ECO:0007669"/>
    <property type="project" value="TreeGrafter"/>
</dbReference>
<reference evidence="1" key="1">
    <citation type="submission" date="2022-08" db="EMBL/GenBank/DDBJ databases">
        <title>Novel sulphate-reducing endosymbionts in the free-living metamonad Anaeramoeba.</title>
        <authorList>
            <person name="Jerlstrom-Hultqvist J."/>
            <person name="Cepicka I."/>
            <person name="Gallot-Lavallee L."/>
            <person name="Salas-Leiva D."/>
            <person name="Curtis B.A."/>
            <person name="Zahonova K."/>
            <person name="Pipaliya S."/>
            <person name="Dacks J."/>
            <person name="Roger A.J."/>
        </authorList>
    </citation>
    <scope>NUCLEOTIDE SEQUENCE</scope>
    <source>
        <strain evidence="1">Busselton2</strain>
    </source>
</reference>
<dbReference type="PANTHER" id="PTHR37516:SF1">
    <property type="entry name" value="SCA1 COMPLEX SCAFFOLD PROTEIN SCAA"/>
    <property type="match status" value="1"/>
</dbReference>